<evidence type="ECO:0000313" key="7">
    <source>
        <dbReference type="Proteomes" id="UP000467840"/>
    </source>
</evidence>
<name>A0A6A6LC28_HEVBR</name>
<dbReference type="Proteomes" id="UP000467840">
    <property type="component" value="Chromosome 1"/>
</dbReference>
<dbReference type="EMBL" id="JAAGAX010000011">
    <property type="protein sequence ID" value="KAF2298962.1"/>
    <property type="molecule type" value="Genomic_DNA"/>
</dbReference>
<dbReference type="SUPFAM" id="SSF52047">
    <property type="entry name" value="RNI-like"/>
    <property type="match status" value="1"/>
</dbReference>
<dbReference type="InterPro" id="IPR045344">
    <property type="entry name" value="C-JID"/>
</dbReference>
<gene>
    <name evidence="6" type="ORF">GH714_029386</name>
</gene>
<evidence type="ECO:0000256" key="1">
    <source>
        <dbReference type="ARBA" id="ARBA00022614"/>
    </source>
</evidence>
<feature type="domain" description="C-JID" evidence="4">
    <location>
        <begin position="218"/>
        <end position="362"/>
    </location>
</feature>
<dbReference type="PANTHER" id="PTHR45752:SF195">
    <property type="entry name" value="LEUCINE-RICH REPEAT (LRR) FAMILY PROTEIN-RELATED"/>
    <property type="match status" value="1"/>
</dbReference>
<dbReference type="Gene3D" id="3.80.10.10">
    <property type="entry name" value="Ribonuclease Inhibitor"/>
    <property type="match status" value="1"/>
</dbReference>
<keyword evidence="2" id="KW-0677">Repeat</keyword>
<protein>
    <recommendedName>
        <fullName evidence="8">TMV resistance protein N</fullName>
    </recommendedName>
</protein>
<evidence type="ECO:0000313" key="6">
    <source>
        <dbReference type="EMBL" id="KAF2298962.1"/>
    </source>
</evidence>
<dbReference type="InterPro" id="IPR050715">
    <property type="entry name" value="LRR-SigEffector_domain"/>
</dbReference>
<dbReference type="InterPro" id="IPR032675">
    <property type="entry name" value="LRR_dom_sf"/>
</dbReference>
<dbReference type="Pfam" id="PF20160">
    <property type="entry name" value="C-JID"/>
    <property type="match status" value="1"/>
</dbReference>
<feature type="domain" description="Disease resistance protein RPS4B/Roq1-like leucine-rich repeats" evidence="5">
    <location>
        <begin position="4"/>
        <end position="164"/>
    </location>
</feature>
<sequence>MDQLKVLILNATGIKELPSSIEHLKGLSSIYLENCKNLTYLPESFCNLKALYWLFLASCPQLEKLPKKLSNLTILEDLTAGGCNLLKLPSHLNHLSCISKLDLSGNSFEKLPASIKKLPHLQWLNISSCKRLQSVMELPLSLTDLDAHDCGSLEDISGLKQLFQLKCVEKFYQKRFVFTCCFKVEENVWSDFLADAQLWIQKVSMRVNDEESFSIWYPGSKIPEWFTNQSEGSSIMIQLPPHSRKYVLLGFVLCVVLAFQANFEYHNSFFHVLCVYHFKNNCGDCSDLQELYSSRSHVSGNAKNIWSEHVLLFFDPNFSAERASEFRYDEASFEFHLQNNDSNGRQSCKVKNCAVFPLYDQEEKYSNMEEETCKRKRSWDGSGREDYPKRMMMQDHFRKKFRK</sequence>
<accession>A0A6A6LC28</accession>
<evidence type="ECO:0000259" key="5">
    <source>
        <dbReference type="Pfam" id="PF23286"/>
    </source>
</evidence>
<proteinExistence type="predicted"/>
<comment type="caution">
    <text evidence="6">The sequence shown here is derived from an EMBL/GenBank/DDBJ whole genome shotgun (WGS) entry which is preliminary data.</text>
</comment>
<evidence type="ECO:0000256" key="2">
    <source>
        <dbReference type="ARBA" id="ARBA00022737"/>
    </source>
</evidence>
<evidence type="ECO:0000259" key="4">
    <source>
        <dbReference type="Pfam" id="PF20160"/>
    </source>
</evidence>
<evidence type="ECO:0008006" key="8">
    <source>
        <dbReference type="Google" id="ProtNLM"/>
    </source>
</evidence>
<evidence type="ECO:0000256" key="3">
    <source>
        <dbReference type="ARBA" id="ARBA00022821"/>
    </source>
</evidence>
<organism evidence="6 7">
    <name type="scientific">Hevea brasiliensis</name>
    <name type="common">Para rubber tree</name>
    <name type="synonym">Siphonia brasiliensis</name>
    <dbReference type="NCBI Taxonomy" id="3981"/>
    <lineage>
        <taxon>Eukaryota</taxon>
        <taxon>Viridiplantae</taxon>
        <taxon>Streptophyta</taxon>
        <taxon>Embryophyta</taxon>
        <taxon>Tracheophyta</taxon>
        <taxon>Spermatophyta</taxon>
        <taxon>Magnoliopsida</taxon>
        <taxon>eudicotyledons</taxon>
        <taxon>Gunneridae</taxon>
        <taxon>Pentapetalae</taxon>
        <taxon>rosids</taxon>
        <taxon>fabids</taxon>
        <taxon>Malpighiales</taxon>
        <taxon>Euphorbiaceae</taxon>
        <taxon>Crotonoideae</taxon>
        <taxon>Micrandreae</taxon>
        <taxon>Hevea</taxon>
    </lineage>
</organism>
<dbReference type="InterPro" id="IPR058546">
    <property type="entry name" value="RPS4B/Roq1-like_LRR"/>
</dbReference>
<reference evidence="6 7" key="1">
    <citation type="journal article" date="2020" name="Mol. Plant">
        <title>The Chromosome-Based Rubber Tree Genome Provides New Insights into Spurge Genome Evolution and Rubber Biosynthesis.</title>
        <authorList>
            <person name="Liu J."/>
            <person name="Shi C."/>
            <person name="Shi C.C."/>
            <person name="Li W."/>
            <person name="Zhang Q.J."/>
            <person name="Zhang Y."/>
            <person name="Li K."/>
            <person name="Lu H.F."/>
            <person name="Shi C."/>
            <person name="Zhu S.T."/>
            <person name="Xiao Z.Y."/>
            <person name="Nan H."/>
            <person name="Yue Y."/>
            <person name="Zhu X.G."/>
            <person name="Wu Y."/>
            <person name="Hong X.N."/>
            <person name="Fan G.Y."/>
            <person name="Tong Y."/>
            <person name="Zhang D."/>
            <person name="Mao C.L."/>
            <person name="Liu Y.L."/>
            <person name="Hao S.J."/>
            <person name="Liu W.Q."/>
            <person name="Lv M.Q."/>
            <person name="Zhang H.B."/>
            <person name="Liu Y."/>
            <person name="Hu-Tang G.R."/>
            <person name="Wang J.P."/>
            <person name="Wang J.H."/>
            <person name="Sun Y.H."/>
            <person name="Ni S.B."/>
            <person name="Chen W.B."/>
            <person name="Zhang X.C."/>
            <person name="Jiao Y.N."/>
            <person name="Eichler E.E."/>
            <person name="Li G.H."/>
            <person name="Liu X."/>
            <person name="Gao L.Z."/>
        </authorList>
    </citation>
    <scope>NUCLEOTIDE SEQUENCE [LARGE SCALE GENOMIC DNA]</scope>
    <source>
        <strain evidence="7">cv. GT1</strain>
        <tissue evidence="6">Leaf</tissue>
    </source>
</reference>
<dbReference type="Pfam" id="PF23286">
    <property type="entry name" value="LRR_13"/>
    <property type="match status" value="1"/>
</dbReference>
<keyword evidence="3" id="KW-0611">Plant defense</keyword>
<dbReference type="AlphaFoldDB" id="A0A6A6LC28"/>
<dbReference type="PANTHER" id="PTHR45752">
    <property type="entry name" value="LEUCINE-RICH REPEAT-CONTAINING"/>
    <property type="match status" value="1"/>
</dbReference>
<keyword evidence="1" id="KW-0433">Leucine-rich repeat</keyword>
<keyword evidence="7" id="KW-1185">Reference proteome</keyword>